<dbReference type="NCBIfam" id="TIGR00401">
    <property type="entry name" value="msrA"/>
    <property type="match status" value="1"/>
</dbReference>
<dbReference type="InterPro" id="IPR036509">
    <property type="entry name" value="Met_Sox_Rdtase_MsrA_sf"/>
</dbReference>
<evidence type="ECO:0000256" key="1">
    <source>
        <dbReference type="ARBA" id="ARBA00023002"/>
    </source>
</evidence>
<dbReference type="Pfam" id="PF01625">
    <property type="entry name" value="PMSR"/>
    <property type="match status" value="1"/>
</dbReference>
<dbReference type="EMBL" id="LCPB01000011">
    <property type="protein sequence ID" value="KKU89616.1"/>
    <property type="molecule type" value="Genomic_DNA"/>
</dbReference>
<gene>
    <name evidence="4" type="primary">msrA</name>
    <name evidence="6" type="ORF">UY19_C0011G0021</name>
</gene>
<feature type="domain" description="Peptide methionine sulphoxide reductase MsrA" evidence="5">
    <location>
        <begin position="7"/>
        <end position="157"/>
    </location>
</feature>
<comment type="similarity">
    <text evidence="4">Belongs to the MsrA Met sulfoxide reductase family.</text>
</comment>
<dbReference type="Proteomes" id="UP000033882">
    <property type="component" value="Unassembled WGS sequence"/>
</dbReference>
<dbReference type="PANTHER" id="PTHR43774">
    <property type="entry name" value="PEPTIDE METHIONINE SULFOXIDE REDUCTASE"/>
    <property type="match status" value="1"/>
</dbReference>
<dbReference type="GO" id="GO:0008113">
    <property type="term" value="F:peptide-methionine (S)-S-oxide reductase activity"/>
    <property type="evidence" value="ECO:0007669"/>
    <property type="project" value="UniProtKB-UniRule"/>
</dbReference>
<evidence type="ECO:0000313" key="6">
    <source>
        <dbReference type="EMBL" id="KKU89616.1"/>
    </source>
</evidence>
<comment type="caution">
    <text evidence="6">The sequence shown here is derived from an EMBL/GenBank/DDBJ whole genome shotgun (WGS) entry which is preliminary data.</text>
</comment>
<dbReference type="HAMAP" id="MF_01401">
    <property type="entry name" value="MsrA"/>
    <property type="match status" value="1"/>
</dbReference>
<reference evidence="6 7" key="1">
    <citation type="journal article" date="2015" name="Nature">
        <title>rRNA introns, odd ribosomes, and small enigmatic genomes across a large radiation of phyla.</title>
        <authorList>
            <person name="Brown C.T."/>
            <person name="Hug L.A."/>
            <person name="Thomas B.C."/>
            <person name="Sharon I."/>
            <person name="Castelle C.J."/>
            <person name="Singh A."/>
            <person name="Wilkins M.J."/>
            <person name="Williams K.H."/>
            <person name="Banfield J.F."/>
        </authorList>
    </citation>
    <scope>NUCLEOTIDE SEQUENCE [LARGE SCALE GENOMIC DNA]</scope>
</reference>
<name>A0A0G1U696_9BACT</name>
<dbReference type="SUPFAM" id="SSF55068">
    <property type="entry name" value="Peptide methionine sulfoxide reductase"/>
    <property type="match status" value="1"/>
</dbReference>
<evidence type="ECO:0000256" key="3">
    <source>
        <dbReference type="ARBA" id="ARBA00048782"/>
    </source>
</evidence>
<feature type="active site" evidence="4">
    <location>
        <position position="14"/>
    </location>
</feature>
<accession>A0A0G1U696</accession>
<sequence>MEQKIETAVFGGGCFWCTEAVFGSLKGIVSAVPGYAGGHMEDPSYEEVSTGETGHAEVTQLEFDPGQVMFKDLLTVFFATHDPTTLNRQGNDVGSQYRSVILYTTDAQRAQAEEYISALQGSFNDPIVTEIRPFEVFYKAEDYHQRYYENHKDMPYCRAIIDPKLEKLQKQFAELLQSHKKEL</sequence>
<evidence type="ECO:0000256" key="4">
    <source>
        <dbReference type="HAMAP-Rule" id="MF_01401"/>
    </source>
</evidence>
<proteinExistence type="inferred from homology"/>
<evidence type="ECO:0000256" key="2">
    <source>
        <dbReference type="ARBA" id="ARBA00047806"/>
    </source>
</evidence>
<dbReference type="InterPro" id="IPR002569">
    <property type="entry name" value="Met_Sox_Rdtase_MsrA_dom"/>
</dbReference>
<dbReference type="Gene3D" id="3.30.1060.10">
    <property type="entry name" value="Peptide methionine sulphoxide reductase MsrA"/>
    <property type="match status" value="1"/>
</dbReference>
<dbReference type="EC" id="1.8.4.11" evidence="4"/>
<keyword evidence="1 4" id="KW-0560">Oxidoreductase</keyword>
<dbReference type="GO" id="GO:0033744">
    <property type="term" value="F:L-methionine:thioredoxin-disulfide S-oxidoreductase activity"/>
    <property type="evidence" value="ECO:0007669"/>
    <property type="project" value="RHEA"/>
</dbReference>
<protein>
    <recommendedName>
        <fullName evidence="4">Peptide methionine sulfoxide reductase MsrA</fullName>
        <shortName evidence="4">Protein-methionine-S-oxide reductase</shortName>
        <ecNumber evidence="4">1.8.4.11</ecNumber>
    </recommendedName>
    <alternativeName>
        <fullName evidence="4">Peptide-methionine (S)-S-oxide reductase</fullName>
        <shortName evidence="4">Peptide Met(O) reductase</shortName>
    </alternativeName>
</protein>
<dbReference type="PATRIC" id="fig|1619005.3.peg.663"/>
<comment type="catalytic activity">
    <reaction evidence="2 4">
        <text>L-methionyl-[protein] + [thioredoxin]-disulfide + H2O = L-methionyl-(S)-S-oxide-[protein] + [thioredoxin]-dithiol</text>
        <dbReference type="Rhea" id="RHEA:14217"/>
        <dbReference type="Rhea" id="RHEA-COMP:10698"/>
        <dbReference type="Rhea" id="RHEA-COMP:10700"/>
        <dbReference type="Rhea" id="RHEA-COMP:12313"/>
        <dbReference type="Rhea" id="RHEA-COMP:12315"/>
        <dbReference type="ChEBI" id="CHEBI:15377"/>
        <dbReference type="ChEBI" id="CHEBI:16044"/>
        <dbReference type="ChEBI" id="CHEBI:29950"/>
        <dbReference type="ChEBI" id="CHEBI:44120"/>
        <dbReference type="ChEBI" id="CHEBI:50058"/>
        <dbReference type="EC" id="1.8.4.11"/>
    </reaction>
</comment>
<evidence type="ECO:0000313" key="7">
    <source>
        <dbReference type="Proteomes" id="UP000033882"/>
    </source>
</evidence>
<comment type="catalytic activity">
    <reaction evidence="3 4">
        <text>[thioredoxin]-disulfide + L-methionine + H2O = L-methionine (S)-S-oxide + [thioredoxin]-dithiol</text>
        <dbReference type="Rhea" id="RHEA:19993"/>
        <dbReference type="Rhea" id="RHEA-COMP:10698"/>
        <dbReference type="Rhea" id="RHEA-COMP:10700"/>
        <dbReference type="ChEBI" id="CHEBI:15377"/>
        <dbReference type="ChEBI" id="CHEBI:29950"/>
        <dbReference type="ChEBI" id="CHEBI:50058"/>
        <dbReference type="ChEBI" id="CHEBI:57844"/>
        <dbReference type="ChEBI" id="CHEBI:58772"/>
        <dbReference type="EC" id="1.8.4.11"/>
    </reaction>
</comment>
<dbReference type="AlphaFoldDB" id="A0A0G1U696"/>
<comment type="function">
    <text evidence="4">Has an important function as a repair enzyme for proteins that have been inactivated by oxidation. Catalyzes the reversible oxidation-reduction of methionine sulfoxide in proteins to methionine.</text>
</comment>
<evidence type="ECO:0000259" key="5">
    <source>
        <dbReference type="Pfam" id="PF01625"/>
    </source>
</evidence>
<organism evidence="6 7">
    <name type="scientific">Candidatus Wolfebacteria bacterium GW2011_GWA2_47_9b</name>
    <dbReference type="NCBI Taxonomy" id="1619005"/>
    <lineage>
        <taxon>Bacteria</taxon>
        <taxon>Candidatus Wolfeibacteriota</taxon>
    </lineage>
</organism>
<dbReference type="PANTHER" id="PTHR43774:SF1">
    <property type="entry name" value="PEPTIDE METHIONINE SULFOXIDE REDUCTASE MSRA 2"/>
    <property type="match status" value="1"/>
</dbReference>